<dbReference type="PROSITE" id="PS00065">
    <property type="entry name" value="D_2_HYDROXYACID_DH_1"/>
    <property type="match status" value="1"/>
</dbReference>
<evidence type="ECO:0000259" key="4">
    <source>
        <dbReference type="Pfam" id="PF00389"/>
    </source>
</evidence>
<dbReference type="PANTHER" id="PTHR10996">
    <property type="entry name" value="2-HYDROXYACID DEHYDROGENASE-RELATED"/>
    <property type="match status" value="1"/>
</dbReference>
<name>G0V580_NAUCA</name>
<dbReference type="InterPro" id="IPR006140">
    <property type="entry name" value="D-isomer_DH_NAD-bd"/>
</dbReference>
<evidence type="ECO:0000259" key="5">
    <source>
        <dbReference type="Pfam" id="PF02826"/>
    </source>
</evidence>
<dbReference type="GO" id="GO:0030267">
    <property type="term" value="F:glyoxylate reductase (NADPH) activity"/>
    <property type="evidence" value="ECO:0007669"/>
    <property type="project" value="TreeGrafter"/>
</dbReference>
<evidence type="ECO:0000313" key="7">
    <source>
        <dbReference type="Proteomes" id="UP000001640"/>
    </source>
</evidence>
<dbReference type="FunCoup" id="G0V580">
    <property type="interactions" value="541"/>
</dbReference>
<accession>G0V580</accession>
<dbReference type="InterPro" id="IPR050223">
    <property type="entry name" value="D-isomer_2-hydroxyacid_DH"/>
</dbReference>
<keyword evidence="7" id="KW-1185">Reference proteome</keyword>
<dbReference type="Pfam" id="PF00389">
    <property type="entry name" value="2-Hacid_dh"/>
    <property type="match status" value="1"/>
</dbReference>
<feature type="domain" description="D-isomer specific 2-hydroxyacid dehydrogenase catalytic" evidence="4">
    <location>
        <begin position="65"/>
        <end position="334"/>
    </location>
</feature>
<dbReference type="GeneID" id="96900105"/>
<dbReference type="InParanoid" id="G0V580"/>
<dbReference type="InterPro" id="IPR006139">
    <property type="entry name" value="D-isomer_2_OHA_DH_cat_dom"/>
</dbReference>
<dbReference type="GO" id="GO:0016618">
    <property type="term" value="F:hydroxypyruvate reductase [NAD(P)H] activity"/>
    <property type="evidence" value="ECO:0007669"/>
    <property type="project" value="TreeGrafter"/>
</dbReference>
<dbReference type="RefSeq" id="XP_003673007.1">
    <property type="nucleotide sequence ID" value="XM_003672959.1"/>
</dbReference>
<dbReference type="Pfam" id="PF02826">
    <property type="entry name" value="2-Hacid_dh_C"/>
    <property type="match status" value="1"/>
</dbReference>
<gene>
    <name evidence="6" type="primary">NCAS0A00560</name>
    <name evidence="6" type="ordered locus">NCAS_0A00560</name>
</gene>
<organism evidence="6 7">
    <name type="scientific">Naumovozyma castellii</name>
    <name type="common">Yeast</name>
    <name type="synonym">Saccharomyces castellii</name>
    <dbReference type="NCBI Taxonomy" id="27288"/>
    <lineage>
        <taxon>Eukaryota</taxon>
        <taxon>Fungi</taxon>
        <taxon>Dikarya</taxon>
        <taxon>Ascomycota</taxon>
        <taxon>Saccharomycotina</taxon>
        <taxon>Saccharomycetes</taxon>
        <taxon>Saccharomycetales</taxon>
        <taxon>Saccharomycetaceae</taxon>
        <taxon>Naumovozyma</taxon>
    </lineage>
</organism>
<dbReference type="KEGG" id="ncs:NCAS_0A00560"/>
<dbReference type="OMA" id="PHIAWAY"/>
<comment type="similarity">
    <text evidence="1 3">Belongs to the D-isomer specific 2-hydroxyacid dehydrogenase family.</text>
</comment>
<dbReference type="eggNOG" id="KOG0069">
    <property type="taxonomic scope" value="Eukaryota"/>
</dbReference>
<evidence type="ECO:0000256" key="1">
    <source>
        <dbReference type="ARBA" id="ARBA00005854"/>
    </source>
</evidence>
<dbReference type="GO" id="GO:0005829">
    <property type="term" value="C:cytosol"/>
    <property type="evidence" value="ECO:0007669"/>
    <property type="project" value="TreeGrafter"/>
</dbReference>
<dbReference type="HOGENOM" id="CLU_019796_1_2_1"/>
<reference key="2">
    <citation type="submission" date="2011-08" db="EMBL/GenBank/DDBJ databases">
        <title>Genome sequence of Naumovozyma castellii.</title>
        <authorList>
            <person name="Gordon J.L."/>
            <person name="Armisen D."/>
            <person name="Proux-Wera E."/>
            <person name="OhEigeartaigh S.S."/>
            <person name="Byrne K.P."/>
            <person name="Wolfe K.H."/>
        </authorList>
    </citation>
    <scope>NUCLEOTIDE SEQUENCE</scope>
    <source>
        <strain>Type strain:CBS 4309</strain>
    </source>
</reference>
<reference evidence="6 7" key="1">
    <citation type="journal article" date="2011" name="Proc. Natl. Acad. Sci. U.S.A.">
        <title>Evolutionary erosion of yeast sex chromosomes by mating-type switching accidents.</title>
        <authorList>
            <person name="Gordon J.L."/>
            <person name="Armisen D."/>
            <person name="Proux-Wera E."/>
            <person name="Oheigeartaigh S.S."/>
            <person name="Byrne K.P."/>
            <person name="Wolfe K.H."/>
        </authorList>
    </citation>
    <scope>NUCLEOTIDE SEQUENCE [LARGE SCALE GENOMIC DNA]</scope>
    <source>
        <strain evidence="7">ATCC 76901 / BCRC 22586 / CBS 4309 / NBRC 1992 / NRRL Y-12630</strain>
    </source>
</reference>
<proteinExistence type="inferred from homology"/>
<dbReference type="PROSITE" id="PS00670">
    <property type="entry name" value="D_2_HYDROXYACID_DH_2"/>
    <property type="match status" value="1"/>
</dbReference>
<dbReference type="SUPFAM" id="SSF52283">
    <property type="entry name" value="Formate/glycerate dehydrogenase catalytic domain-like"/>
    <property type="match status" value="1"/>
</dbReference>
<protein>
    <recommendedName>
        <fullName evidence="8">Glyoxylate reductase 1</fullName>
    </recommendedName>
</protein>
<dbReference type="Proteomes" id="UP000001640">
    <property type="component" value="Chromosome 1"/>
</dbReference>
<dbReference type="STRING" id="1064592.G0V580"/>
<dbReference type="OrthoDB" id="9991913at2759"/>
<dbReference type="PANTHER" id="PTHR10996:SF257">
    <property type="entry name" value="GLYOXYLATE REDUCTASE 1"/>
    <property type="match status" value="1"/>
</dbReference>
<evidence type="ECO:0000313" key="6">
    <source>
        <dbReference type="EMBL" id="CCC66616.1"/>
    </source>
</evidence>
<dbReference type="CDD" id="cd12168">
    <property type="entry name" value="Mand_dh_like"/>
    <property type="match status" value="1"/>
</dbReference>
<keyword evidence="2 3" id="KW-0560">Oxidoreductase</keyword>
<evidence type="ECO:0008006" key="8">
    <source>
        <dbReference type="Google" id="ProtNLM"/>
    </source>
</evidence>
<dbReference type="FunFam" id="3.40.50.720:FF:000026">
    <property type="entry name" value="Glyoxylate/hydroxypyruvate reductase B"/>
    <property type="match status" value="1"/>
</dbReference>
<dbReference type="SUPFAM" id="SSF51735">
    <property type="entry name" value="NAD(P)-binding Rossmann-fold domains"/>
    <property type="match status" value="1"/>
</dbReference>
<dbReference type="GO" id="GO:0047964">
    <property type="term" value="F:glyoxylate reductase (NADH) activity"/>
    <property type="evidence" value="ECO:0007669"/>
    <property type="project" value="EnsemblFungi"/>
</dbReference>
<dbReference type="GO" id="GO:0009436">
    <property type="term" value="P:glyoxylate catabolic process"/>
    <property type="evidence" value="ECO:0007669"/>
    <property type="project" value="EnsemblFungi"/>
</dbReference>
<dbReference type="InterPro" id="IPR036291">
    <property type="entry name" value="NAD(P)-bd_dom_sf"/>
</dbReference>
<dbReference type="EMBL" id="HE576752">
    <property type="protein sequence ID" value="CCC66616.1"/>
    <property type="molecule type" value="Genomic_DNA"/>
</dbReference>
<evidence type="ECO:0000256" key="3">
    <source>
        <dbReference type="RuleBase" id="RU003719"/>
    </source>
</evidence>
<dbReference type="PROSITE" id="PS00671">
    <property type="entry name" value="D_2_HYDROXYACID_DH_3"/>
    <property type="match status" value="1"/>
</dbReference>
<feature type="domain" description="D-isomer specific 2-hydroxyacid dehydrogenase NAD-binding" evidence="5">
    <location>
        <begin position="125"/>
        <end position="303"/>
    </location>
</feature>
<dbReference type="InterPro" id="IPR029752">
    <property type="entry name" value="D-isomer_DH_CS1"/>
</dbReference>
<evidence type="ECO:0000256" key="2">
    <source>
        <dbReference type="ARBA" id="ARBA00023002"/>
    </source>
</evidence>
<sequence length="350" mass="38439">MSTKPIVLKLGNVMFGGEAWDNLAKIADVITIPNSTTREQFIAGLKDPNNKLSKIQAIARTYHSVVQTGRFDEEIAKAMPKSLISISHTGAGYDQIDVKYFQERHIQVSNVPNLVNNATADTHVFLLLGALRNYGIGHRGLIKGEWVAKGAAAGAPLGHDPVGKTVGVLGLGGIGHAVIDRLKPFGFEKFIYHNRRRLAPELENGCQYVSFEQLLEQSDVVSINIPLNPKTRHLINEEAIRKMKDGVVIVNTARGAVIDEQALIKALQSGKVRSVGLDVFENEPEVPKELLDMSQVFGLPHMGTHCVETRKSMEEFVVANVKSALQTGKVISIVPEMKNDEWINQCKPLV</sequence>
<dbReference type="InterPro" id="IPR029753">
    <property type="entry name" value="D-isomer_DH_CS"/>
</dbReference>
<dbReference type="AlphaFoldDB" id="G0V580"/>
<dbReference type="Gene3D" id="3.40.50.720">
    <property type="entry name" value="NAD(P)-binding Rossmann-like Domain"/>
    <property type="match status" value="2"/>
</dbReference>
<dbReference type="GO" id="GO:0051287">
    <property type="term" value="F:NAD binding"/>
    <property type="evidence" value="ECO:0007669"/>
    <property type="project" value="InterPro"/>
</dbReference>